<evidence type="ECO:0000256" key="1">
    <source>
        <dbReference type="SAM" id="SignalP"/>
    </source>
</evidence>
<feature type="chain" id="PRO_5045704751" evidence="1">
    <location>
        <begin position="21"/>
        <end position="225"/>
    </location>
</feature>
<organism evidence="2 3">
    <name type="scientific">Methylocaldum szegediense</name>
    <dbReference type="NCBI Taxonomy" id="73780"/>
    <lineage>
        <taxon>Bacteria</taxon>
        <taxon>Pseudomonadati</taxon>
        <taxon>Pseudomonadota</taxon>
        <taxon>Gammaproteobacteria</taxon>
        <taxon>Methylococcales</taxon>
        <taxon>Methylococcaceae</taxon>
        <taxon>Methylocaldum</taxon>
    </lineage>
</organism>
<dbReference type="RefSeq" id="WP_026609009.1">
    <property type="nucleotide sequence ID" value="NZ_OX458333.1"/>
</dbReference>
<protein>
    <submittedName>
        <fullName evidence="2">Secreted protein with PEP-CTERM sorting signal</fullName>
    </submittedName>
</protein>
<gene>
    <name evidence="2" type="ORF">MSZNOR_1351</name>
</gene>
<keyword evidence="1" id="KW-0732">Signal</keyword>
<dbReference type="EMBL" id="OX458333">
    <property type="protein sequence ID" value="CAI8788083.1"/>
    <property type="molecule type" value="Genomic_DNA"/>
</dbReference>
<evidence type="ECO:0000313" key="2">
    <source>
        <dbReference type="EMBL" id="CAI8788083.1"/>
    </source>
</evidence>
<reference evidence="2 3" key="1">
    <citation type="submission" date="2023-03" db="EMBL/GenBank/DDBJ databases">
        <authorList>
            <person name="Pearce D."/>
        </authorList>
    </citation>
    <scope>NUCLEOTIDE SEQUENCE [LARGE SCALE GENOMIC DNA]</scope>
    <source>
        <strain evidence="2">Msz</strain>
    </source>
</reference>
<sequence>MRLAPLYLGAALVVTSQSEAASFFLDQTNINQPPFTDGKNYLTVTTQASGDDITFTVDALNDSGGPFAGHELSNFGIQAFGFNVVDNGVSNLSSSNISNLPNGWTVDFNRRLNGFGRFDVVVSGPGNDRQDPLTFSITGINGDTPDSYHGPSSGTAGEGNAWYAAHVADFSGAGKTNGKTITSGYFGGGDGPEVAPTPVPVPGAVWLFGSAIAGLGLVSRRSRNL</sequence>
<name>A0ABM9HZD0_9GAMM</name>
<dbReference type="Proteomes" id="UP001162030">
    <property type="component" value="Chromosome"/>
</dbReference>
<accession>A0ABM9HZD0</accession>
<keyword evidence="3" id="KW-1185">Reference proteome</keyword>
<evidence type="ECO:0000313" key="3">
    <source>
        <dbReference type="Proteomes" id="UP001162030"/>
    </source>
</evidence>
<proteinExistence type="predicted"/>
<feature type="signal peptide" evidence="1">
    <location>
        <begin position="1"/>
        <end position="20"/>
    </location>
</feature>